<feature type="disulfide bond" evidence="4">
    <location>
        <begin position="2559"/>
        <end position="2568"/>
    </location>
</feature>
<evidence type="ECO:0000256" key="5">
    <source>
        <dbReference type="SAM" id="MobiDB-lite"/>
    </source>
</evidence>
<dbReference type="PROSITE" id="PS50026">
    <property type="entry name" value="EGF_3"/>
    <property type="match status" value="4"/>
</dbReference>
<dbReference type="Proteomes" id="UP001057375">
    <property type="component" value="Unassembled WGS sequence"/>
</dbReference>
<dbReference type="InterPro" id="IPR032675">
    <property type="entry name" value="LRR_dom_sf"/>
</dbReference>
<feature type="disulfide bond" evidence="4">
    <location>
        <begin position="2540"/>
        <end position="2557"/>
    </location>
</feature>
<comment type="caution">
    <text evidence="4">Lacks conserved residue(s) required for the propagation of feature annotation.</text>
</comment>
<accession>A0ABQ5K3V7</accession>
<dbReference type="PANTHER" id="PTHR11219">
    <property type="entry name" value="TENEURIN AND N-ACETYLGLUCOSAMINE-1-PHOSPHODIESTER ALPHA-N-ACETYLGLUCOSAMINIDASE"/>
    <property type="match status" value="1"/>
</dbReference>
<feature type="disulfide bond" evidence="4">
    <location>
        <begin position="2339"/>
        <end position="2348"/>
    </location>
</feature>
<proteinExistence type="predicted"/>
<dbReference type="PROSITE" id="PS51011">
    <property type="entry name" value="ARID"/>
    <property type="match status" value="1"/>
</dbReference>
<evidence type="ECO:0000256" key="1">
    <source>
        <dbReference type="ARBA" id="ARBA00022536"/>
    </source>
</evidence>
<organism evidence="8 9">
    <name type="scientific">Aduncisulcus paluster</name>
    <dbReference type="NCBI Taxonomy" id="2918883"/>
    <lineage>
        <taxon>Eukaryota</taxon>
        <taxon>Metamonada</taxon>
        <taxon>Carpediemonas-like organisms</taxon>
        <taxon>Aduncisulcus</taxon>
    </lineage>
</organism>
<evidence type="ECO:0000259" key="7">
    <source>
        <dbReference type="PROSITE" id="PS51011"/>
    </source>
</evidence>
<dbReference type="PANTHER" id="PTHR11219:SF69">
    <property type="entry name" value="TENEURIN-A"/>
    <property type="match status" value="1"/>
</dbReference>
<dbReference type="InterPro" id="IPR036431">
    <property type="entry name" value="ARID_dom_sf"/>
</dbReference>
<dbReference type="PROSITE" id="PS51450">
    <property type="entry name" value="LRR"/>
    <property type="match status" value="1"/>
</dbReference>
<reference evidence="8" key="1">
    <citation type="submission" date="2022-03" db="EMBL/GenBank/DDBJ databases">
        <title>Draft genome sequence of Aduncisulcus paluster, a free-living microaerophilic Fornicata.</title>
        <authorList>
            <person name="Yuyama I."/>
            <person name="Kume K."/>
            <person name="Tamura T."/>
            <person name="Inagaki Y."/>
            <person name="Hashimoto T."/>
        </authorList>
    </citation>
    <scope>NUCLEOTIDE SEQUENCE</scope>
    <source>
        <strain evidence="8">NY0171</strain>
    </source>
</reference>
<dbReference type="InterPro" id="IPR001606">
    <property type="entry name" value="ARID_dom"/>
</dbReference>
<keyword evidence="1 4" id="KW-0245">EGF-like domain</keyword>
<comment type="caution">
    <text evidence="8">The sequence shown here is derived from an EMBL/GenBank/DDBJ whole genome shotgun (WGS) entry which is preliminary data.</text>
</comment>
<evidence type="ECO:0000256" key="3">
    <source>
        <dbReference type="ARBA" id="ARBA00023157"/>
    </source>
</evidence>
<dbReference type="Gene3D" id="3.80.10.10">
    <property type="entry name" value="Ribonuclease Inhibitor"/>
    <property type="match status" value="6"/>
</dbReference>
<dbReference type="InterPro" id="IPR051216">
    <property type="entry name" value="Teneurin"/>
</dbReference>
<gene>
    <name evidence="8" type="ORF">ADUPG1_013200</name>
</gene>
<evidence type="ECO:0000259" key="6">
    <source>
        <dbReference type="PROSITE" id="PS50026"/>
    </source>
</evidence>
<dbReference type="Gene3D" id="1.10.150.60">
    <property type="entry name" value="ARID DNA-binding domain"/>
    <property type="match status" value="1"/>
</dbReference>
<feature type="disulfide bond" evidence="4">
    <location>
        <begin position="2460"/>
        <end position="2469"/>
    </location>
</feature>
<protein>
    <submittedName>
        <fullName evidence="8">Uncharacterized protein</fullName>
    </submittedName>
</protein>
<dbReference type="CDD" id="cd16100">
    <property type="entry name" value="ARID"/>
    <property type="match status" value="1"/>
</dbReference>
<evidence type="ECO:0000313" key="9">
    <source>
        <dbReference type="Proteomes" id="UP001057375"/>
    </source>
</evidence>
<name>A0ABQ5K3V7_9EUKA</name>
<feature type="disulfide bond" evidence="4">
    <location>
        <begin position="2510"/>
        <end position="2519"/>
    </location>
</feature>
<dbReference type="Pfam" id="PF01388">
    <property type="entry name" value="ARID"/>
    <property type="match status" value="1"/>
</dbReference>
<dbReference type="PROSITE" id="PS01186">
    <property type="entry name" value="EGF_2"/>
    <property type="match status" value="3"/>
</dbReference>
<feature type="domain" description="EGF-like" evidence="6">
    <location>
        <begin position="2479"/>
        <end position="2520"/>
    </location>
</feature>
<keyword evidence="9" id="KW-1185">Reference proteome</keyword>
<feature type="domain" description="EGF-like" evidence="6">
    <location>
        <begin position="2430"/>
        <end position="2470"/>
    </location>
</feature>
<feature type="non-terminal residue" evidence="8">
    <location>
        <position position="3232"/>
    </location>
</feature>
<sequence>MCNDLSASDGCDMSVFDLATISTLNAGRADGSGDSSSAVFDLTGIQYLIGTYSLIIMNNGFSDLSEIASLPQISHLNIHQWTGFNDIITLSSLSSLNSLLRFHLIAIDGISSIYDISPIYRQVSLREIYMGNIWENVGISLCHSENEEEFRSFLYSTFPLMYISSDFYDYYLRPNECPLSSSTSCAGYAQCPSLWLNEVYDGSDKKCATIALEGPSNQCYTVHSSYLRDYLVTEFSLSLNNGILTIPEMRSFVGTLTVPSSSVDSLRGLEYATGLTGLVLDGYDLSHSGDYDSEAAINDRLVVKILSRHSEAILTDDYNGDGSDVTLSFSFGLTSLSLESCGIKRVEDVLDVADIHSNDPRTKEFALTNINLGDNAISDVSIFMTSSMFLQNQTLTMNLSDNYICDANNVLSKLLNHFDGYASITMGSQSCPCIWDVSSDDFKTCRYIDENVWAVECWNGYYWNANSQSCVAASGESEALRCKACERLEYKSPVLLSGASEITCGYENVWAVECWNGYYWNANSQSCVAASGESEALRCKACERLEYKSPVLLSGASEITCGCRYGFHGDECKYLDISDDGLRAGICLALSRSESCDDITILDMKSITSITASSVDDLDGLEFAENLTSLYIFGVNDRLTPWTLSYLQSYIADSSIIESLTLDSAIIESNMDFSSFSSLKYLDISNNTEFEMVDGSDKFPSTLQTLIISGNTGISDIHAFLASLSDDGTSIFAQLSTLDVSSTNFNSFQNIPNSVTNLNVDSTQISSFQYLSSNINSLHASNCSSLNCFSDEFLSNLIHLTSLYLNNSGVTVEPFLGDIVEYLDNIITLELIGNLIADPSPLYHLEYLSTIDLSNNPLCGTDPQAALASKFVSSPTVTFSSSSECECGENPSLSENLICSETKPGSGSWYVVCASNSYTSYTSAEDFTCTQPDSSTTNCSGGCEYGYECRYLGDEVIDGVTYSTGECQQVIVDPYLHDYVADLFVDVDGTTPNYLHRTDDTLSLFSVASLKTIVTSYDGNIRIGYLIYEDLPNYISNLSGIEHLAFVTYMFFRYIDTLDLGHLKLLSTLTNLKYLFLFSYDYGSSPFDFPDFTQLNDLISLNIVNSIVVFPSNQYVLPSSLTKLYISYCNISQAGFEKNLENVSILEQLYMTRNTYLSFPSDEQILPPTIKILNIYDTPISQQGFDMNVASNRLPSLERITFGGPSNGITSIESFSPNQLNNIDRFSFSNYNIYDGFNEVISGMTNLKSMYLHNCNLLTIPDLSNSASTLTDLTLSSNSAITSLVPLSKMGLYSLSTLNIGSCSISDLSPLYDFPNIEEINCSNNNICFGDDGVSELQDKFTLSSGISFSVGSQRCECSSDDLGSTPIIDNLICSETKPGSGSWYVVCASNSYTSYTSAEDFTCTQPDSSTTNCSGGCEYGYECRYLGDEVIDGVTYSTGECQQVIVDENLHSCVTSLFGADDFAHRTESDPSLFSVASLKTLESSYDSDTNEYSISLSCSNVVISELSGIEHVGNILEIILENSSLPNFSLSNISTLDNLESLNISKNPSLTSLPNLSEFPLKYLDIRWTDISLPSTTNVASLLPTTLRSLSIYDTPTDQAGFNIHVCAEHLPNLKTLILGNTTSISSISMVSSSLTTLGIGDTSSINLDDLQSKLDSMGNLVAVILKNIGLTSIPDLSSSKDSLTSLILSNNGEIPSVYPLAEQGLSNLVTFNCNQCSISDLSPLYSLPNLMTISVIGNNICMGSESTEVLAAQFKKHEDSKFSLDLGVVDLEYVQNCECSLDNIGSTPVTSNKVCSETKPGSGSWYVVCASDAYTTYTSAEDFTCTQPDSSSTNCSGGCEYGQECRYLGDEVIDGVTYSTGECQQVIVDEHLHSYVASMFGADDYTHRTDSDPSLFSVASLKMFSDDSELTGSGDDISTFDGIEHFRTLSSIDLTCSESTSMSPFISLSPLSILFSLESLTLSNCSHFSDSIPDLDGLSSSLTELIVDNVALSDSSISAISLFSALNTLSLHSCGLSEIPELSCGSSLLYLDIGGNSSISSLLPLFDSSISNLIQLVADHNSIRDPTSLYALSDSLCTVDLSYNKICGVVSQLDSDDMAEYETYCTMEDSVCTSFDEHFNLESTCSSAQYDLTNQQSPCDCSSFVSVGLNKVCNIVWYDDTVVLDDGSPSPIYDITCSDYSYRVKDSSNDDGFSCIEYESISDNSGNEDIVSDCLSCMLSASLEHAECVDISTYDPAETEVTVNCVCDAGWYGSSCDSQCPVVSIDDITEYVCGTTMDPSRGVCNVTTHQCECYLGWGGDNCEDNQCSISSGDESEFCNGFGTCLQLSDTASYCECDIGHGGPDCTDIVCQYDASSESFCSGHGQCLRGDDYEYACSCDDGHFYSQVGEEWTCVSECGSDDYCGEHGECVGDHTCWCNDGYSGSVCDEPTCDDDDGTICSGNGSCVRMSGNKHVCECNFGFSGLLCSDNTCALEMNDDDSVEVCSNHGSCSVVFDEESLTSSYICECDLGWSGTSCETDICGMLKEDGSEQDASLICSGHGECISDSSTNSSTCDCLEGWIGDTCQTEDCGCDLGNFHMECVDGSVSGTRVCGCKTGWIGEDCFDSACNCHSKGICDLNDAFENVCICNELYSGDFCDECADLDNCVIITDGTTMEHYNIPTFDSWLSLQELFNYSSKSVLPALSRQPIASVPFKNSSFSFANSSITSLAESNSPQIVQTSAVIQMCPAVTSLDSLVIADGIFILTEEYGLMFCSRIQSLDDDIVCKRYDEEYEASEQICSSQTSKMSYRKIQTASSEQQLYPDMLSTISGKLISLEPMYGVPPCTSFSDGVLIRVYEDFVVRCDGNLEMWVYAGTMSQETISFEDDNTSGSFSEDSWNEEFGMLGIGYVKSLHMQKGTDSSKVSRIPIIREQVVDLYSLFVLVESNGGFDAVVKNRLFRKIAIEGLGYPESISNISHTLKKHYVTFLLPIYDELLQLASTRPPPIPVPKTDLISAPSTFPEIPVAPIPYQDPHMSYSMFLPQSDQPPSVFMPSSGSSSSFSNSGDIIPSIIQRKDDSYGTSSKQHLSATPPSTDSLTPMESTTKDEEQDGIITPAKKGVTNPCHARYDASVPISDFLTAVESLLHVSPSPVQSCFDLFSTITPSTLKSLFATWREFGIGFKNTALSLIEGLSMAITSVSVSVITRPMIGDIISENVKNLCLIFPNIPKPASPMGLSNPRRHARRADDQ</sequence>
<dbReference type="EMBL" id="BQXS01012625">
    <property type="protein sequence ID" value="GKT25966.1"/>
    <property type="molecule type" value="Genomic_DNA"/>
</dbReference>
<dbReference type="SUPFAM" id="SSF57196">
    <property type="entry name" value="EGF/Laminin"/>
    <property type="match status" value="1"/>
</dbReference>
<feature type="compositionally biased region" description="Polar residues" evidence="5">
    <location>
        <begin position="3062"/>
        <end position="3085"/>
    </location>
</feature>
<feature type="region of interest" description="Disordered" evidence="5">
    <location>
        <begin position="3060"/>
        <end position="3101"/>
    </location>
</feature>
<evidence type="ECO:0000256" key="2">
    <source>
        <dbReference type="ARBA" id="ARBA00022737"/>
    </source>
</evidence>
<feature type="domain" description="EGF-like" evidence="6">
    <location>
        <begin position="2306"/>
        <end position="2349"/>
    </location>
</feature>
<keyword evidence="3 4" id="KW-1015">Disulfide bond</keyword>
<dbReference type="SUPFAM" id="SSF52058">
    <property type="entry name" value="L domain-like"/>
    <property type="match status" value="4"/>
</dbReference>
<dbReference type="SMART" id="SM01014">
    <property type="entry name" value="ARID"/>
    <property type="match status" value="1"/>
</dbReference>
<feature type="domain" description="ARID" evidence="7">
    <location>
        <begin position="2883"/>
        <end position="2979"/>
    </location>
</feature>
<dbReference type="InterPro" id="IPR000742">
    <property type="entry name" value="EGF"/>
</dbReference>
<evidence type="ECO:0000313" key="8">
    <source>
        <dbReference type="EMBL" id="GKT25966.1"/>
    </source>
</evidence>
<dbReference type="Gene3D" id="2.10.25.10">
    <property type="entry name" value="Laminin"/>
    <property type="match status" value="3"/>
</dbReference>
<dbReference type="PROSITE" id="PS00022">
    <property type="entry name" value="EGF_1"/>
    <property type="match status" value="5"/>
</dbReference>
<dbReference type="SUPFAM" id="SSF46774">
    <property type="entry name" value="ARID-like"/>
    <property type="match status" value="1"/>
</dbReference>
<keyword evidence="2" id="KW-0677">Repeat</keyword>
<feature type="domain" description="EGF-like" evidence="6">
    <location>
        <begin position="2530"/>
        <end position="2569"/>
    </location>
</feature>
<dbReference type="SMART" id="SM00181">
    <property type="entry name" value="EGF"/>
    <property type="match status" value="10"/>
</dbReference>
<evidence type="ECO:0000256" key="4">
    <source>
        <dbReference type="PROSITE-ProRule" id="PRU00076"/>
    </source>
</evidence>
<dbReference type="InterPro" id="IPR001611">
    <property type="entry name" value="Leu-rich_rpt"/>
</dbReference>
<dbReference type="SMART" id="SM00501">
    <property type="entry name" value="BRIGHT"/>
    <property type="match status" value="1"/>
</dbReference>